<evidence type="ECO:0000313" key="2">
    <source>
        <dbReference type="Proteomes" id="UP000009135"/>
    </source>
</evidence>
<proteinExistence type="predicted"/>
<dbReference type="Proteomes" id="UP000009135">
    <property type="component" value="Chromosome"/>
</dbReference>
<dbReference type="STRING" id="1111676.MHC_01140"/>
<protein>
    <submittedName>
        <fullName evidence="1">Uncharacterized protein</fullName>
    </submittedName>
</protein>
<dbReference type="OrthoDB" id="9821464at2"/>
<evidence type="ECO:0000313" key="1">
    <source>
        <dbReference type="EMBL" id="AEW45094.1"/>
    </source>
</evidence>
<dbReference type="AlphaFoldDB" id="H6N622"/>
<accession>H6N622</accession>
<gene>
    <name evidence="1" type="ordered locus">MHC_01140</name>
</gene>
<dbReference type="EMBL" id="CP003199">
    <property type="protein sequence ID" value="AEW45094.1"/>
    <property type="molecule type" value="Genomic_DNA"/>
</dbReference>
<reference evidence="1 2" key="1">
    <citation type="journal article" date="2012" name="J. Bacteriol.">
        <title>Complete genome sequence of Mycoplasma haemocanis strain Illinois.</title>
        <authorList>
            <person name="do Nascimento N.C."/>
            <person name="Guimaraes A.M."/>
            <person name="Santos A.P."/>
            <person name="Sanmiguel P.J."/>
            <person name="Messick J.B."/>
        </authorList>
    </citation>
    <scope>NUCLEOTIDE SEQUENCE [LARGE SCALE GENOMIC DNA]</scope>
    <source>
        <strain evidence="1 2">Illinois</strain>
    </source>
</reference>
<sequence length="231" mass="26232">MALSLLVKSFLGMVGLGTAATGAIYFGTDLISRNSRKEMTPIRKLMQSFSPHKRLISGDNVSDQHWKDAWKRYRDGHLNKDSDSWNLEGWTRPTGSIGNSDNAPIHFIRACSLKADVEVENDRDPLYMQVINYCTRDTLISDLIKEKNPVKSLLSSSGDTSQWKTVWNDYKNTNPNKEQNGDKWKLSDWSTQKEAADAPQSFKDECLKKSGTKTLEAQSDDYLDTLKWCTK</sequence>
<keyword evidence="2" id="KW-1185">Reference proteome</keyword>
<name>H6N622_MYCHN</name>
<dbReference type="HOGENOM" id="CLU_098620_0_0_14"/>
<dbReference type="KEGG" id="mhe:MHC_01140"/>
<organism evidence="1 2">
    <name type="scientific">Mycoplasma haemocanis (strain Illinois)</name>
    <dbReference type="NCBI Taxonomy" id="1111676"/>
    <lineage>
        <taxon>Bacteria</taxon>
        <taxon>Bacillati</taxon>
        <taxon>Mycoplasmatota</taxon>
        <taxon>Mollicutes</taxon>
        <taxon>Mycoplasmataceae</taxon>
        <taxon>Mycoplasma</taxon>
    </lineage>
</organism>